<evidence type="ECO:0000256" key="5">
    <source>
        <dbReference type="ARBA" id="ARBA00022792"/>
    </source>
</evidence>
<dbReference type="GO" id="GO:0005743">
    <property type="term" value="C:mitochondrial inner membrane"/>
    <property type="evidence" value="ECO:0007669"/>
    <property type="project" value="UniProtKB-SubCell"/>
</dbReference>
<reference evidence="10" key="1">
    <citation type="journal article" date="2011" name="Genome Res.">
        <title>Phylogeny-wide analysis of social amoeba genomes highlights ancient origins for complex intercellular communication.</title>
        <authorList>
            <person name="Heidel A.J."/>
            <person name="Lawal H.M."/>
            <person name="Felder M."/>
            <person name="Schilde C."/>
            <person name="Helps N.R."/>
            <person name="Tunggal B."/>
            <person name="Rivero F."/>
            <person name="John U."/>
            <person name="Schleicher M."/>
            <person name="Eichinger L."/>
            <person name="Platzer M."/>
            <person name="Noegel A.A."/>
            <person name="Schaap P."/>
            <person name="Gloeckner G."/>
        </authorList>
    </citation>
    <scope>NUCLEOTIDE SEQUENCE [LARGE SCALE GENOMIC DNA]</scope>
    <source>
        <strain evidence="10">SH3</strain>
    </source>
</reference>
<dbReference type="Proteomes" id="UP000007797">
    <property type="component" value="Unassembled WGS sequence"/>
</dbReference>
<comment type="similarity">
    <text evidence="2">Belongs to the complex I LYR family.</text>
</comment>
<keyword evidence="8" id="KW-0472">Membrane</keyword>
<evidence type="ECO:0000256" key="4">
    <source>
        <dbReference type="ARBA" id="ARBA00022660"/>
    </source>
</evidence>
<dbReference type="GO" id="GO:0006979">
    <property type="term" value="P:response to oxidative stress"/>
    <property type="evidence" value="ECO:0007669"/>
    <property type="project" value="TreeGrafter"/>
</dbReference>
<dbReference type="GeneID" id="14872857"/>
<keyword evidence="6" id="KW-0249">Electron transport</keyword>
<gene>
    <name evidence="9" type="primary">ndufa6</name>
    <name evidence="9" type="ORF">DFA_01371</name>
</gene>
<keyword evidence="4" id="KW-0679">Respiratory chain</keyword>
<evidence type="ECO:0000256" key="7">
    <source>
        <dbReference type="ARBA" id="ARBA00023128"/>
    </source>
</evidence>
<keyword evidence="7" id="KW-0496">Mitochondrion</keyword>
<dbReference type="OMA" id="RSHVVNY"/>
<dbReference type="RefSeq" id="XP_004359335.1">
    <property type="nucleotide sequence ID" value="XM_004359278.1"/>
</dbReference>
<dbReference type="STRING" id="1054147.F4PSF5"/>
<evidence type="ECO:0000256" key="1">
    <source>
        <dbReference type="ARBA" id="ARBA00004443"/>
    </source>
</evidence>
<dbReference type="AlphaFoldDB" id="F4PSF5"/>
<dbReference type="PANTHER" id="PTHR12964:SF0">
    <property type="entry name" value="NADH DEHYDROGENASE [UBIQUINONE] 1 ALPHA SUBCOMPLEX SUBUNIT 6"/>
    <property type="match status" value="1"/>
</dbReference>
<evidence type="ECO:0000256" key="2">
    <source>
        <dbReference type="ARBA" id="ARBA00009508"/>
    </source>
</evidence>
<evidence type="ECO:0000313" key="9">
    <source>
        <dbReference type="EMBL" id="EGG21485.1"/>
    </source>
</evidence>
<evidence type="ECO:0000256" key="6">
    <source>
        <dbReference type="ARBA" id="ARBA00022982"/>
    </source>
</evidence>
<comment type="subcellular location">
    <subcellularLocation>
        <location evidence="1">Mitochondrion inner membrane</location>
        <topology evidence="1">Peripheral membrane protein</topology>
        <orientation evidence="1">Matrix side</orientation>
    </subcellularLocation>
</comment>
<keyword evidence="3" id="KW-0813">Transport</keyword>
<organism evidence="9 10">
    <name type="scientific">Cavenderia fasciculata</name>
    <name type="common">Slime mold</name>
    <name type="synonym">Dictyostelium fasciculatum</name>
    <dbReference type="NCBI Taxonomy" id="261658"/>
    <lineage>
        <taxon>Eukaryota</taxon>
        <taxon>Amoebozoa</taxon>
        <taxon>Evosea</taxon>
        <taxon>Eumycetozoa</taxon>
        <taxon>Dictyostelia</taxon>
        <taxon>Acytosteliales</taxon>
        <taxon>Cavenderiaceae</taxon>
        <taxon>Cavenderia</taxon>
    </lineage>
</organism>
<proteinExistence type="inferred from homology"/>
<keyword evidence="10" id="KW-1185">Reference proteome</keyword>
<evidence type="ECO:0000256" key="8">
    <source>
        <dbReference type="ARBA" id="ARBA00023136"/>
    </source>
</evidence>
<accession>F4PSF5</accession>
<dbReference type="OrthoDB" id="14535at2759"/>
<keyword evidence="9" id="KW-0830">Ubiquinone</keyword>
<evidence type="ECO:0000313" key="10">
    <source>
        <dbReference type="Proteomes" id="UP000007797"/>
    </source>
</evidence>
<dbReference type="KEGG" id="dfa:DFA_01371"/>
<keyword evidence="5" id="KW-0999">Mitochondrion inner membrane</keyword>
<dbReference type="InterPro" id="IPR016488">
    <property type="entry name" value="NADH_Ub_cplx-1_asu_su-6"/>
</dbReference>
<dbReference type="EMBL" id="GL883010">
    <property type="protein sequence ID" value="EGG21485.1"/>
    <property type="molecule type" value="Genomic_DNA"/>
</dbReference>
<protein>
    <submittedName>
        <fullName evidence="9">NADH dehydrogenase ubiquinone 1 alpha subcomplex subunit 6</fullName>
    </submittedName>
</protein>
<evidence type="ECO:0000256" key="3">
    <source>
        <dbReference type="ARBA" id="ARBA00022448"/>
    </source>
</evidence>
<dbReference type="PANTHER" id="PTHR12964">
    <property type="entry name" value="NADH-UBIQUINONE OXIDOREDUCTASE B14 SUBUNIT"/>
    <property type="match status" value="1"/>
</dbReference>
<sequence length="141" mass="16127">MSSNLIAIKTLRPAFVSSSFEAARSRSLKLYRNAIRSVPVLIQHYNLSYNISDMHARIKGTISILVVVASRRTDFRQFDKIEDKGVLDRLSFIGETELFDAVSLLKTRSHVVNYFDEIPNSQNKKQISEGEDLLKKFFSNI</sequence>
<name>F4PSF5_CACFS</name>